<feature type="region of interest" description="Disordered" evidence="1">
    <location>
        <begin position="59"/>
        <end position="84"/>
    </location>
</feature>
<dbReference type="AlphaFoldDB" id="A0A543NKV8"/>
<reference evidence="3 4" key="1">
    <citation type="submission" date="2019-06" db="EMBL/GenBank/DDBJ databases">
        <title>Sequencing the genomes of 1000 actinobacteria strains.</title>
        <authorList>
            <person name="Klenk H.-P."/>
        </authorList>
    </citation>
    <scope>NUCLEOTIDE SEQUENCE [LARGE SCALE GENOMIC DNA]</scope>
    <source>
        <strain evidence="3 4">DSM 45015</strain>
    </source>
</reference>
<dbReference type="Gene3D" id="1.20.1260.10">
    <property type="match status" value="1"/>
</dbReference>
<dbReference type="OrthoDB" id="3436701at2"/>
<keyword evidence="4" id="KW-1185">Reference proteome</keyword>
<dbReference type="SUPFAM" id="SSF47240">
    <property type="entry name" value="Ferritin-like"/>
    <property type="match status" value="1"/>
</dbReference>
<sequence length="154" mass="16728">MRPTATGDIAADDALQAALAAEHAAVYGYGYIGAHSTEGQRERSRRCLDEHRRQRDVLREKLRQRDVTPTEAEDAYQLPDDTGEDALASFARELEGTAAQNYLQLASVDEPQLRELAAHALQSTTVRGLPWGAELPTFPGFPDGEPPGPDSAGE</sequence>
<dbReference type="InterPro" id="IPR012347">
    <property type="entry name" value="Ferritin-like"/>
</dbReference>
<feature type="region of interest" description="Disordered" evidence="1">
    <location>
        <begin position="130"/>
        <end position="154"/>
    </location>
</feature>
<dbReference type="InterPro" id="IPR009078">
    <property type="entry name" value="Ferritin-like_SF"/>
</dbReference>
<feature type="domain" description="DUF4439" evidence="2">
    <location>
        <begin position="14"/>
        <end position="142"/>
    </location>
</feature>
<accession>A0A543NKV8</accession>
<feature type="compositionally biased region" description="Basic and acidic residues" evidence="1">
    <location>
        <begin position="59"/>
        <end position="68"/>
    </location>
</feature>
<dbReference type="Pfam" id="PF14530">
    <property type="entry name" value="DUF4439"/>
    <property type="match status" value="1"/>
</dbReference>
<organism evidence="3 4">
    <name type="scientific">Haloactinospora alba</name>
    <dbReference type="NCBI Taxonomy" id="405555"/>
    <lineage>
        <taxon>Bacteria</taxon>
        <taxon>Bacillati</taxon>
        <taxon>Actinomycetota</taxon>
        <taxon>Actinomycetes</taxon>
        <taxon>Streptosporangiales</taxon>
        <taxon>Nocardiopsidaceae</taxon>
        <taxon>Haloactinospora</taxon>
    </lineage>
</organism>
<comment type="caution">
    <text evidence="3">The sequence shown here is derived from an EMBL/GenBank/DDBJ whole genome shotgun (WGS) entry which is preliminary data.</text>
</comment>
<proteinExistence type="predicted"/>
<dbReference type="InterPro" id="IPR029447">
    <property type="entry name" value="DUF4439"/>
</dbReference>
<protein>
    <submittedName>
        <fullName evidence="3">Uncharacterized protein DUF4439</fullName>
    </submittedName>
</protein>
<feature type="compositionally biased region" description="Pro residues" evidence="1">
    <location>
        <begin position="144"/>
        <end position="154"/>
    </location>
</feature>
<evidence type="ECO:0000313" key="4">
    <source>
        <dbReference type="Proteomes" id="UP000317422"/>
    </source>
</evidence>
<name>A0A543NKV8_9ACTN</name>
<dbReference type="EMBL" id="VFQC01000001">
    <property type="protein sequence ID" value="TQN32451.1"/>
    <property type="molecule type" value="Genomic_DNA"/>
</dbReference>
<dbReference type="CDD" id="cd00657">
    <property type="entry name" value="Ferritin_like"/>
    <property type="match status" value="1"/>
</dbReference>
<dbReference type="RefSeq" id="WP_141923941.1">
    <property type="nucleotide sequence ID" value="NZ_VFQC01000001.1"/>
</dbReference>
<dbReference type="Proteomes" id="UP000317422">
    <property type="component" value="Unassembled WGS sequence"/>
</dbReference>
<evidence type="ECO:0000313" key="3">
    <source>
        <dbReference type="EMBL" id="TQN32451.1"/>
    </source>
</evidence>
<gene>
    <name evidence="3" type="ORF">FHX37_2411</name>
</gene>
<evidence type="ECO:0000256" key="1">
    <source>
        <dbReference type="SAM" id="MobiDB-lite"/>
    </source>
</evidence>
<evidence type="ECO:0000259" key="2">
    <source>
        <dbReference type="Pfam" id="PF14530"/>
    </source>
</evidence>